<sequence>MFGAVSRGGCFVSDNTIKLNWLDKQPLQPLGVTWGVPWKQGQLQRDRTIVMKDSDENLIPLCSRPSAYWPDCSVKWTTHTAVFKQSTQTNCELRLEQSPFTHETSFIKDPLKVKKNQTSMEIDTGAAIFRLNVSGMRMIESIQCQGKEVCSGVELVCIRERRAQTEDGQLCRHETFSGEVSNAIIEQQDEMRCVIRIEGKHRAAARDTGFLPFILRLYFYRNLSTMKIVHSMIFTGDQKRDFIKGLGLVFSIPMSGAMYNRHVRFVGDTGIFAEPAQSLSTRAYRNIDGLYEQQIAGQLLNIQTEKYTRFLQHVEDGAVWDSYKLVQNSADHYQIQKRTGPACCWIECAHGQRSGGLMFVGDETGGLTVGLKDAWRKYPSALEVHHISAAEAKLTTWLWSPDGPAMDLRHYDTTTHVDSAYEGFEEMRATAEGIANTSEITLWCASGIPERTELLAQSAQTQFPSMLVCEPEYYHQTNVFGVWSLRDTSTPHKAWLENQLNAAIDFYKNEIEQRRWYGFWNYGDVMHTYDPVRHTWRYDMGGFAWQNTELVPNMWLWYAFLRTGRADIFRMAEAMTRHTSEVDMYHLGEYAGLGSRHNVVHWGCGCKEARISMAGLHRFYYYLTGDERIGEILDEVKDADAATKNLDPMRALVPKDDFPTHTRSGPDWSAFCSNWMTAWERSADESYRGKIQTGIDCFKQMPFGLCSGPTFGYDPQTSKLFHMDDGGDQSYHMVIAFGAPEVWMELVDLLQDPAWEEMIIDFGKFFALNDEEKRARTSGKIGDKNWHWPMFYARLVAYAAAKSGDRALAKKAWALLLHDELNTLRLPIECVPVRDAEWIKPMTEIPWVTTNTVSQWSLNVIECLALIDEYLPEAFSAIAGVGEKQLS</sequence>
<dbReference type="InterPro" id="IPR045793">
    <property type="entry name" value="PcRGLX/YetA-like"/>
</dbReference>
<keyword evidence="5" id="KW-1185">Reference proteome</keyword>
<dbReference type="Proteomes" id="UP001597079">
    <property type="component" value="Unassembled WGS sequence"/>
</dbReference>
<protein>
    <recommendedName>
        <fullName evidence="6">Tat pathway signal sequence domain protein</fullName>
    </recommendedName>
</protein>
<proteinExistence type="predicted"/>
<evidence type="ECO:0008006" key="6">
    <source>
        <dbReference type="Google" id="ProtNLM"/>
    </source>
</evidence>
<dbReference type="Pfam" id="PF19501">
    <property type="entry name" value="PcRGLX_1st"/>
    <property type="match status" value="1"/>
</dbReference>
<name>A0ABW4JFF1_9BACL</name>
<evidence type="ECO:0000313" key="4">
    <source>
        <dbReference type="EMBL" id="MFD1674048.1"/>
    </source>
</evidence>
<dbReference type="InterPro" id="IPR048330">
    <property type="entry name" value="PcRGLX/YetA_2nd"/>
</dbReference>
<dbReference type="InterPro" id="IPR048329">
    <property type="entry name" value="PcRGLX_1st"/>
</dbReference>
<dbReference type="Pfam" id="PF21345">
    <property type="entry name" value="PcRGLX_2nd"/>
    <property type="match status" value="1"/>
</dbReference>
<organism evidence="4 5">
    <name type="scientific">Alicyclobacillus fodiniaquatilis</name>
    <dbReference type="NCBI Taxonomy" id="1661150"/>
    <lineage>
        <taxon>Bacteria</taxon>
        <taxon>Bacillati</taxon>
        <taxon>Bacillota</taxon>
        <taxon>Bacilli</taxon>
        <taxon>Bacillales</taxon>
        <taxon>Alicyclobacillaceae</taxon>
        <taxon>Alicyclobacillus</taxon>
    </lineage>
</organism>
<feature type="domain" description="PcRGLX/YetA-like central beta-sandwich" evidence="2">
    <location>
        <begin position="112"/>
        <end position="457"/>
    </location>
</feature>
<evidence type="ECO:0000259" key="2">
    <source>
        <dbReference type="Pfam" id="PF21345"/>
    </source>
</evidence>
<dbReference type="InterPro" id="IPR048331">
    <property type="entry name" value="PcRGLX/YetA_3rd"/>
</dbReference>
<dbReference type="RefSeq" id="WP_377941745.1">
    <property type="nucleotide sequence ID" value="NZ_JBHUCX010000014.1"/>
</dbReference>
<dbReference type="PANTHER" id="PTHR40081:SF1">
    <property type="entry name" value="TAT PATHWAY SIGNAL SEQUENCE DOMAIN PROTEIN"/>
    <property type="match status" value="1"/>
</dbReference>
<evidence type="ECO:0000313" key="5">
    <source>
        <dbReference type="Proteomes" id="UP001597079"/>
    </source>
</evidence>
<comment type="caution">
    <text evidence="4">The sequence shown here is derived from an EMBL/GenBank/DDBJ whole genome shotgun (WGS) entry which is preliminary data.</text>
</comment>
<feature type="domain" description="PcRGLX/YetA-like C-terminal alpha/alpha toroid" evidence="3">
    <location>
        <begin position="464"/>
        <end position="871"/>
    </location>
</feature>
<evidence type="ECO:0000259" key="1">
    <source>
        <dbReference type="Pfam" id="PF19501"/>
    </source>
</evidence>
<dbReference type="Pfam" id="PF21346">
    <property type="entry name" value="PcRGLX_3rd"/>
    <property type="match status" value="1"/>
</dbReference>
<feature type="domain" description="PcRGLX/YetA-like N-terminal RIFT barrel" evidence="1">
    <location>
        <begin position="16"/>
        <end position="93"/>
    </location>
</feature>
<reference evidence="5" key="1">
    <citation type="journal article" date="2019" name="Int. J. Syst. Evol. Microbiol.">
        <title>The Global Catalogue of Microorganisms (GCM) 10K type strain sequencing project: providing services to taxonomists for standard genome sequencing and annotation.</title>
        <authorList>
            <consortium name="The Broad Institute Genomics Platform"/>
            <consortium name="The Broad Institute Genome Sequencing Center for Infectious Disease"/>
            <person name="Wu L."/>
            <person name="Ma J."/>
        </authorList>
    </citation>
    <scope>NUCLEOTIDE SEQUENCE [LARGE SCALE GENOMIC DNA]</scope>
    <source>
        <strain evidence="5">CGMCC 1.12286</strain>
    </source>
</reference>
<evidence type="ECO:0000259" key="3">
    <source>
        <dbReference type="Pfam" id="PF21346"/>
    </source>
</evidence>
<accession>A0ABW4JFF1</accession>
<gene>
    <name evidence="4" type="ORF">ACFSB2_04900</name>
</gene>
<dbReference type="EMBL" id="JBHUCX010000014">
    <property type="protein sequence ID" value="MFD1674048.1"/>
    <property type="molecule type" value="Genomic_DNA"/>
</dbReference>
<dbReference type="PANTHER" id="PTHR40081">
    <property type="entry name" value="CONCANAVALIN A-LIKE LECTIN/GLUCANASE"/>
    <property type="match status" value="1"/>
</dbReference>